<dbReference type="SUPFAM" id="SSF53335">
    <property type="entry name" value="S-adenosyl-L-methionine-dependent methyltransferases"/>
    <property type="match status" value="1"/>
</dbReference>
<dbReference type="PANTHER" id="PTHR37909:SF1">
    <property type="entry name" value="S-ADENOSYL-L-METHIONINE-DEPENDENT METHYLTRANSFERASES SUPERFAMILY PROTEIN"/>
    <property type="match status" value="1"/>
</dbReference>
<organism evidence="1">
    <name type="scientific">viral metagenome</name>
    <dbReference type="NCBI Taxonomy" id="1070528"/>
    <lineage>
        <taxon>unclassified sequences</taxon>
        <taxon>metagenomes</taxon>
        <taxon>organismal metagenomes</taxon>
    </lineage>
</organism>
<proteinExistence type="predicted"/>
<dbReference type="EMBL" id="MN740740">
    <property type="protein sequence ID" value="QHU09623.1"/>
    <property type="molecule type" value="Genomic_DNA"/>
</dbReference>
<name>A0A6C0JW53_9ZZZZ</name>
<dbReference type="Gene3D" id="3.40.50.150">
    <property type="entry name" value="Vaccinia Virus protein VP39"/>
    <property type="match status" value="1"/>
</dbReference>
<reference evidence="1" key="1">
    <citation type="journal article" date="2020" name="Nature">
        <title>Giant virus diversity and host interactions through global metagenomics.</title>
        <authorList>
            <person name="Schulz F."/>
            <person name="Roux S."/>
            <person name="Paez-Espino D."/>
            <person name="Jungbluth S."/>
            <person name="Walsh D.A."/>
            <person name="Denef V.J."/>
            <person name="McMahon K.D."/>
            <person name="Konstantinidis K.T."/>
            <person name="Eloe-Fadrosh E.A."/>
            <person name="Kyrpides N.C."/>
            <person name="Woyke T."/>
        </authorList>
    </citation>
    <scope>NUCLEOTIDE SEQUENCE</scope>
    <source>
        <strain evidence="1">GVMAG-S-1101164-105</strain>
    </source>
</reference>
<dbReference type="Pfam" id="PF13578">
    <property type="entry name" value="Methyltransf_24"/>
    <property type="match status" value="1"/>
</dbReference>
<dbReference type="PANTHER" id="PTHR37909">
    <property type="entry name" value="S-ADENOSYL-L-METHIONINE-DEPENDENT METHYLTRANSFERASES SUPERFAMILY PROTEIN"/>
    <property type="match status" value="1"/>
</dbReference>
<evidence type="ECO:0008006" key="2">
    <source>
        <dbReference type="Google" id="ProtNLM"/>
    </source>
</evidence>
<sequence>MKYCVLVIAIGDIHYKADAKEVLTHYFEKHGIPYVFLEENLSPELNYKKAHPSWLKMICHRILPGYDSIICWDLDLLPATPDTLVIQDFDLTRMCLAIDDTIRINGTEIHPSCPNFKYNCGLICIPKKYSNFTENIYDTFAPGTLQLWEQFYFNNMVFEENIDIFVLPDDINVFCGTNNFKMARLQHFTYGLYAKHLLTLHKYLYFLDVSGYNYPKMYPTRIDMINDLIVSGSTICEIGIFRGDFAKELIKLNPSRLVLLDIFEGIVDSGDQDGNNYITINLDQAYNNLKEHFSNDSRVEFMKGDSSTNLRTFPDETFDMIYIDGDHSYEGCKKDLLQAYAKIKNGGWIMGHDYEMNMVKANKAYIFGVRKAVDEFCLMHGQTIHSRAMDGCVSYAICINKA</sequence>
<dbReference type="InterPro" id="IPR029063">
    <property type="entry name" value="SAM-dependent_MTases_sf"/>
</dbReference>
<protein>
    <recommendedName>
        <fullName evidence="2">Methyltransferase</fullName>
    </recommendedName>
</protein>
<dbReference type="AlphaFoldDB" id="A0A6C0JW53"/>
<evidence type="ECO:0000313" key="1">
    <source>
        <dbReference type="EMBL" id="QHU09623.1"/>
    </source>
</evidence>
<accession>A0A6C0JW53</accession>